<gene>
    <name evidence="2" type="ORF">JCM19294_1181</name>
</gene>
<dbReference type="Proteomes" id="UP000029221">
    <property type="component" value="Unassembled WGS sequence"/>
</dbReference>
<comment type="caution">
    <text evidence="2">The sequence shown here is derived from an EMBL/GenBank/DDBJ whole genome shotgun (WGS) entry which is preliminary data.</text>
</comment>
<reference evidence="2" key="1">
    <citation type="journal article" date="2014" name="Genome Announc.">
        <title>Draft Genome Sequences of Marine Flavobacterium Nonlabens Strains NR17, NR24, NR27, NR32, NR33, and Ara13.</title>
        <authorList>
            <person name="Nakanishi M."/>
            <person name="Meirelles P."/>
            <person name="Suzuki R."/>
            <person name="Takatani N."/>
            <person name="Mino S."/>
            <person name="Suda W."/>
            <person name="Oshima K."/>
            <person name="Hattori M."/>
            <person name="Ohkuma M."/>
            <person name="Hosokawa M."/>
            <person name="Miyashita K."/>
            <person name="Thompson F.L."/>
            <person name="Niwa A."/>
            <person name="Sawabe T."/>
            <person name="Sawabe T."/>
        </authorList>
    </citation>
    <scope>NUCLEOTIDE SEQUENCE [LARGE SCALE GENOMIC DNA]</scope>
    <source>
        <strain evidence="2">JCM 19294</strain>
    </source>
</reference>
<sequence>MRAKAPLLILLIAALAFAILNFTKINYADLSWSTNQNPFLGIGLSVAVILLTLIRLRTSTR</sequence>
<feature type="transmembrane region" description="Helical" evidence="1">
    <location>
        <begin position="38"/>
        <end position="56"/>
    </location>
</feature>
<dbReference type="STRING" id="319236.BST91_03380"/>
<protein>
    <submittedName>
        <fullName evidence="2">Uncharacterized protein</fullName>
    </submittedName>
</protein>
<evidence type="ECO:0000313" key="2">
    <source>
        <dbReference type="EMBL" id="GAK96872.1"/>
    </source>
</evidence>
<name>A0A090Q3V2_9FLAO</name>
<evidence type="ECO:0000313" key="3">
    <source>
        <dbReference type="Proteomes" id="UP000029221"/>
    </source>
</evidence>
<keyword evidence="1" id="KW-0472">Membrane</keyword>
<keyword evidence="3" id="KW-1185">Reference proteome</keyword>
<proteinExistence type="predicted"/>
<keyword evidence="1" id="KW-1133">Transmembrane helix</keyword>
<keyword evidence="1" id="KW-0812">Transmembrane</keyword>
<accession>A0A090Q3V2</accession>
<dbReference type="AlphaFoldDB" id="A0A090Q3V2"/>
<organism evidence="2 3">
    <name type="scientific">Nonlabens tegetincola</name>
    <dbReference type="NCBI Taxonomy" id="323273"/>
    <lineage>
        <taxon>Bacteria</taxon>
        <taxon>Pseudomonadati</taxon>
        <taxon>Bacteroidota</taxon>
        <taxon>Flavobacteriia</taxon>
        <taxon>Flavobacteriales</taxon>
        <taxon>Flavobacteriaceae</taxon>
        <taxon>Nonlabens</taxon>
    </lineage>
</organism>
<dbReference type="EMBL" id="BBML01000003">
    <property type="protein sequence ID" value="GAK96872.1"/>
    <property type="molecule type" value="Genomic_DNA"/>
</dbReference>
<evidence type="ECO:0000256" key="1">
    <source>
        <dbReference type="SAM" id="Phobius"/>
    </source>
</evidence>